<protein>
    <submittedName>
        <fullName evidence="1">Uncharacterized protein</fullName>
    </submittedName>
</protein>
<evidence type="ECO:0000313" key="1">
    <source>
        <dbReference type="EMBL" id="SNQ61974.1"/>
    </source>
</evidence>
<evidence type="ECO:0000313" key="2">
    <source>
        <dbReference type="Proteomes" id="UP000218615"/>
    </source>
</evidence>
<gene>
    <name evidence="1" type="ORF">MNV_560020</name>
</gene>
<dbReference type="RefSeq" id="WP_096206598.1">
    <property type="nucleotide sequence ID" value="NZ_FZMP01000203.1"/>
</dbReference>
<reference evidence="2" key="1">
    <citation type="submission" date="2017-06" db="EMBL/GenBank/DDBJ databases">
        <authorList>
            <person name="Cremers G."/>
        </authorList>
    </citation>
    <scope>NUCLEOTIDE SEQUENCE [LARGE SCALE GENOMIC DNA]</scope>
</reference>
<accession>A0A284VRQ7</accession>
<name>A0A284VRQ7_9EURY</name>
<dbReference type="OrthoDB" id="387728at2157"/>
<organism evidence="1 2">
    <name type="scientific">Candidatus Methanoperedens nitratireducens</name>
    <dbReference type="NCBI Taxonomy" id="1392998"/>
    <lineage>
        <taxon>Archaea</taxon>
        <taxon>Methanobacteriati</taxon>
        <taxon>Methanobacteriota</taxon>
        <taxon>Stenosarchaea group</taxon>
        <taxon>Methanomicrobia</taxon>
        <taxon>Methanosarcinales</taxon>
        <taxon>ANME-2 cluster</taxon>
        <taxon>Candidatus Methanoperedentaceae</taxon>
        <taxon>Candidatus Methanoperedens</taxon>
    </lineage>
</organism>
<dbReference type="AlphaFoldDB" id="A0A284VRQ7"/>
<dbReference type="Proteomes" id="UP000218615">
    <property type="component" value="Unassembled WGS sequence"/>
</dbReference>
<proteinExistence type="predicted"/>
<sequence length="441" mass="49890">MNRYRNFSEKIIKKYSFFRKSGRLPALVFLRLFGLRETDRNSSLEKNTGSEWRINNYFEFQFHFYTGVIRKSIKTHENRHRKQYNVSFYRNIIQSGMAGGLVGQRSSASQKFFQIFGGSATSYPAVERKGLLPVFYTVTGSDKLTVKPTVKSTVKLTVLPARHMTGSHLQNIFNIVNTGSGSPATATKELLMNKSKNVEADNIPVLQQNVSPVLQQSVRNHDGNIPQKYEKNGKNILFPVLVPITSPAKTVLDPMNPASNGHSQITSARDGLEYNKTTLPSGIHDPNKESRSSELILTRVKTLTYGHVPSERADTGLIREERFVKTVLKRNIFTGLTLNVQKMNERLSGRERTLFPDNIVPEANPALHFAGNSGKKEKPVRIEDTIDTIVMKTTNEDVRERNVNKSISLERKPGDINTIADTVYKLIERRLLIEKEKRGLV</sequence>
<dbReference type="EMBL" id="FZMP01000203">
    <property type="protein sequence ID" value="SNQ61974.1"/>
    <property type="molecule type" value="Genomic_DNA"/>
</dbReference>
<keyword evidence="2" id="KW-1185">Reference proteome</keyword>